<gene>
    <name evidence="2" type="ORF">METZ01_LOCUS464503</name>
</gene>
<dbReference type="PANTHER" id="PTHR15020:SF50">
    <property type="entry name" value="UPF0659 PROTEIN YMR090W"/>
    <property type="match status" value="1"/>
</dbReference>
<dbReference type="Gene3D" id="3.40.50.720">
    <property type="entry name" value="NAD(P)-binding Rossmann-like Domain"/>
    <property type="match status" value="1"/>
</dbReference>
<protein>
    <recommendedName>
        <fullName evidence="1">NAD(P)-binding domain-containing protein</fullName>
    </recommendedName>
</protein>
<sequence length="207" mass="21961">MKVLVAGANGKVGTILCGKLWAAHEFSPVALIRDSRQQTKFTALGVPAVVGDLEEGIADFLPGLDTVVFTAGSGARTGPEKTVDVDQDAAMRLIDDCVASGVRRFLMVSAIGADPNSESDRIGHYFRAKGVADEHLRASGLDYTVFAPGHLTDDDRTGCIEVAENLGRRGNISREDGADAIIECLRNYLTIGKTIQAVSGDTKIKEA</sequence>
<accession>A0A383AVT8</accession>
<dbReference type="AlphaFoldDB" id="A0A383AVT8"/>
<feature type="domain" description="NAD(P)-binding" evidence="1">
    <location>
        <begin position="7"/>
        <end position="187"/>
    </location>
</feature>
<proteinExistence type="predicted"/>
<dbReference type="EMBL" id="UINC01195197">
    <property type="protein sequence ID" value="SVE11649.1"/>
    <property type="molecule type" value="Genomic_DNA"/>
</dbReference>
<dbReference type="SUPFAM" id="SSF51735">
    <property type="entry name" value="NAD(P)-binding Rossmann-fold domains"/>
    <property type="match status" value="1"/>
</dbReference>
<dbReference type="Pfam" id="PF13460">
    <property type="entry name" value="NAD_binding_10"/>
    <property type="match status" value="1"/>
</dbReference>
<dbReference type="InterPro" id="IPR016040">
    <property type="entry name" value="NAD(P)-bd_dom"/>
</dbReference>
<evidence type="ECO:0000313" key="2">
    <source>
        <dbReference type="EMBL" id="SVE11649.1"/>
    </source>
</evidence>
<name>A0A383AVT8_9ZZZZ</name>
<dbReference type="PANTHER" id="PTHR15020">
    <property type="entry name" value="FLAVIN REDUCTASE-RELATED"/>
    <property type="match status" value="1"/>
</dbReference>
<organism evidence="2">
    <name type="scientific">marine metagenome</name>
    <dbReference type="NCBI Taxonomy" id="408172"/>
    <lineage>
        <taxon>unclassified sequences</taxon>
        <taxon>metagenomes</taxon>
        <taxon>ecological metagenomes</taxon>
    </lineage>
</organism>
<dbReference type="CDD" id="cd05243">
    <property type="entry name" value="SDR_a5"/>
    <property type="match status" value="1"/>
</dbReference>
<feature type="non-terminal residue" evidence="2">
    <location>
        <position position="207"/>
    </location>
</feature>
<reference evidence="2" key="1">
    <citation type="submission" date="2018-05" db="EMBL/GenBank/DDBJ databases">
        <authorList>
            <person name="Lanie J.A."/>
            <person name="Ng W.-L."/>
            <person name="Kazmierczak K.M."/>
            <person name="Andrzejewski T.M."/>
            <person name="Davidsen T.M."/>
            <person name="Wayne K.J."/>
            <person name="Tettelin H."/>
            <person name="Glass J.I."/>
            <person name="Rusch D."/>
            <person name="Podicherti R."/>
            <person name="Tsui H.-C.T."/>
            <person name="Winkler M.E."/>
        </authorList>
    </citation>
    <scope>NUCLEOTIDE SEQUENCE</scope>
</reference>
<dbReference type="InterPro" id="IPR036291">
    <property type="entry name" value="NAD(P)-bd_dom_sf"/>
</dbReference>
<evidence type="ECO:0000259" key="1">
    <source>
        <dbReference type="Pfam" id="PF13460"/>
    </source>
</evidence>